<dbReference type="EMBL" id="CABM01000042">
    <property type="protein sequence ID" value="CBH97173.1"/>
    <property type="molecule type" value="Genomic_DNA"/>
</dbReference>
<reference evidence="3" key="1">
    <citation type="submission" date="2009-10" db="EMBL/GenBank/DDBJ databases">
        <title>Diversity of trophic interactions inside an arsenic-rich microbial ecosystem.</title>
        <authorList>
            <person name="Bertin P.N."/>
            <person name="Heinrich-Salmeron A."/>
            <person name="Pelletier E."/>
            <person name="Goulhen-Chollet F."/>
            <person name="Arsene-Ploetze F."/>
            <person name="Gallien S."/>
            <person name="Calteau A."/>
            <person name="Vallenet D."/>
            <person name="Casiot C."/>
            <person name="Chane-Woon-Ming B."/>
            <person name="Giloteaux L."/>
            <person name="Barakat M."/>
            <person name="Bonnefoy V."/>
            <person name="Bruneel O."/>
            <person name="Chandler M."/>
            <person name="Cleiss J."/>
            <person name="Duran R."/>
            <person name="Elbaz-Poulichet F."/>
            <person name="Fonknechten N."/>
            <person name="Lauga B."/>
            <person name="Mornico D."/>
            <person name="Ortet P."/>
            <person name="Schaeffer C."/>
            <person name="Siguier P."/>
            <person name="Alexander Thil Smith A."/>
            <person name="Van Dorsselaer A."/>
            <person name="Weissenbach J."/>
            <person name="Medigue C."/>
            <person name="Le Paslier D."/>
        </authorList>
    </citation>
    <scope>NUCLEOTIDE SEQUENCE</scope>
</reference>
<dbReference type="InterPro" id="IPR007712">
    <property type="entry name" value="RelE/ParE_toxin"/>
</dbReference>
<accession>E6PQG8</accession>
<evidence type="ECO:0000313" key="3">
    <source>
        <dbReference type="EMBL" id="CBH97173.1"/>
    </source>
</evidence>
<name>E6PQG8_9ZZZZ</name>
<dbReference type="InterPro" id="IPR035093">
    <property type="entry name" value="RelE/ParE_toxin_dom_sf"/>
</dbReference>
<dbReference type="Pfam" id="PF05016">
    <property type="entry name" value="ParE_toxin"/>
    <property type="match status" value="1"/>
</dbReference>
<organism evidence="3">
    <name type="scientific">mine drainage metagenome</name>
    <dbReference type="NCBI Taxonomy" id="410659"/>
    <lineage>
        <taxon>unclassified sequences</taxon>
        <taxon>metagenomes</taxon>
        <taxon>ecological metagenomes</taxon>
    </lineage>
</organism>
<keyword evidence="2" id="KW-1277">Toxin-antitoxin system</keyword>
<dbReference type="InterPro" id="IPR051803">
    <property type="entry name" value="TA_system_RelE-like_toxin"/>
</dbReference>
<evidence type="ECO:0000256" key="2">
    <source>
        <dbReference type="ARBA" id="ARBA00022649"/>
    </source>
</evidence>
<evidence type="ECO:0000256" key="1">
    <source>
        <dbReference type="ARBA" id="ARBA00006226"/>
    </source>
</evidence>
<dbReference type="Gene3D" id="3.30.2310.20">
    <property type="entry name" value="RelE-like"/>
    <property type="match status" value="1"/>
</dbReference>
<sequence length="93" mass="10563">MTLSVYWRDQARADPMAIVEYVSARDPSAARRLRNDIMAAAATTAEHPYLYRPGRVAGTRELVAHPNDIVVYQVGDRVEVLNVLHARQQYPDR</sequence>
<proteinExistence type="inferred from homology"/>
<protein>
    <submittedName>
        <fullName evidence="3">Plasmid stabilization system</fullName>
    </submittedName>
</protein>
<dbReference type="PANTHER" id="PTHR33755">
    <property type="entry name" value="TOXIN PARE1-RELATED"/>
    <property type="match status" value="1"/>
</dbReference>
<comment type="caution">
    <text evidence="3">The sequence shown here is derived from an EMBL/GenBank/DDBJ whole genome shotgun (WGS) entry which is preliminary data.</text>
</comment>
<gene>
    <name evidence="3" type="ORF">CARN2_2645</name>
</gene>
<dbReference type="AlphaFoldDB" id="E6PQG8"/>
<comment type="similarity">
    <text evidence="1">Belongs to the RelE toxin family.</text>
</comment>